<feature type="compositionally biased region" description="Polar residues" evidence="6">
    <location>
        <begin position="837"/>
        <end position="852"/>
    </location>
</feature>
<feature type="region of interest" description="Disordered" evidence="6">
    <location>
        <begin position="101"/>
        <end position="139"/>
    </location>
</feature>
<keyword evidence="8" id="KW-0732">Signal</keyword>
<name>A0A8W8I9N6_MAGGI</name>
<dbReference type="EC" id="3.1.3.48" evidence="1"/>
<dbReference type="OMA" id="IVCSIRH"/>
<evidence type="ECO:0000256" key="5">
    <source>
        <dbReference type="PIRSR" id="PIRSR608356-50"/>
    </source>
</evidence>
<feature type="region of interest" description="Disordered" evidence="6">
    <location>
        <begin position="335"/>
        <end position="368"/>
    </location>
</feature>
<feature type="region of interest" description="Disordered" evidence="6">
    <location>
        <begin position="628"/>
        <end position="669"/>
    </location>
</feature>
<dbReference type="CDD" id="cd00047">
    <property type="entry name" value="PTPc"/>
    <property type="match status" value="1"/>
</dbReference>
<dbReference type="InterPro" id="IPR029021">
    <property type="entry name" value="Prot-tyrosine_phosphatase-like"/>
</dbReference>
<feature type="compositionally biased region" description="Low complexity" evidence="6">
    <location>
        <begin position="216"/>
        <end position="227"/>
    </location>
</feature>
<dbReference type="InterPro" id="IPR000242">
    <property type="entry name" value="PTP_cat"/>
</dbReference>
<feature type="region of interest" description="Disordered" evidence="6">
    <location>
        <begin position="1092"/>
        <end position="1113"/>
    </location>
</feature>
<feature type="chain" id="PRO_5036467326" description="protein-tyrosine-phosphatase" evidence="8">
    <location>
        <begin position="24"/>
        <end position="1408"/>
    </location>
</feature>
<feature type="active site" description="Phosphocysteine intermediate" evidence="5">
    <location>
        <position position="1326"/>
    </location>
</feature>
<dbReference type="PROSITE" id="PS00383">
    <property type="entry name" value="TYR_PHOSPHATASE_1"/>
    <property type="match status" value="1"/>
</dbReference>
<dbReference type="SMART" id="SM00404">
    <property type="entry name" value="PTPc_motif"/>
    <property type="match status" value="1"/>
</dbReference>
<evidence type="ECO:0000256" key="8">
    <source>
        <dbReference type="SAM" id="SignalP"/>
    </source>
</evidence>
<feature type="region of interest" description="Disordered" evidence="6">
    <location>
        <begin position="205"/>
        <end position="227"/>
    </location>
</feature>
<evidence type="ECO:0000259" key="10">
    <source>
        <dbReference type="PROSITE" id="PS50056"/>
    </source>
</evidence>
<dbReference type="InterPro" id="IPR016130">
    <property type="entry name" value="Tyr_Pase_AS"/>
</dbReference>
<keyword evidence="4" id="KW-0904">Protein phosphatase</keyword>
<feature type="region of interest" description="Disordered" evidence="6">
    <location>
        <begin position="773"/>
        <end position="887"/>
    </location>
</feature>
<keyword evidence="7" id="KW-1133">Transmembrane helix</keyword>
<dbReference type="Pfam" id="PF00102">
    <property type="entry name" value="Y_phosphatase"/>
    <property type="match status" value="1"/>
</dbReference>
<evidence type="ECO:0000256" key="1">
    <source>
        <dbReference type="ARBA" id="ARBA00013064"/>
    </source>
</evidence>
<dbReference type="InterPro" id="IPR008356">
    <property type="entry name" value="Tyr_Pase_KIM-con"/>
</dbReference>
<dbReference type="OrthoDB" id="10057603at2759"/>
<feature type="compositionally biased region" description="Basic and acidic residues" evidence="6">
    <location>
        <begin position="871"/>
        <end position="885"/>
    </location>
</feature>
<keyword evidence="12" id="KW-1185">Reference proteome</keyword>
<evidence type="ECO:0000256" key="3">
    <source>
        <dbReference type="ARBA" id="ARBA00022801"/>
    </source>
</evidence>
<dbReference type="GO" id="GO:0019901">
    <property type="term" value="F:protein kinase binding"/>
    <property type="evidence" value="ECO:0007669"/>
    <property type="project" value="TreeGrafter"/>
</dbReference>
<feature type="compositionally biased region" description="Low complexity" evidence="6">
    <location>
        <begin position="809"/>
        <end position="822"/>
    </location>
</feature>
<dbReference type="Gene3D" id="3.90.190.10">
    <property type="entry name" value="Protein tyrosine phosphatase superfamily"/>
    <property type="match status" value="1"/>
</dbReference>
<sequence>MTSIVKICLVLVCCVLAFNGCVSNPLPDRNQPNAQGSGELEHHQIQRQENEDAAPPLNNNAPNNTQNGNTNVQQGLGSPSFRNGEIFLNRSLSIQERIQGNLQRNKTSEHSEISSEQNPDQAAQASSLERNATADSSRNDHIVDHFNVISIHRNNSESDLQADRFSHDGQASHRDQSSNVNFGPSGNQEEHLSVVKRTVLPALFPETQNGSLPTHSSVSSESGEISQSEIIHENDTNLQGNREHETRVMENETTITVNTLTTTLSPETLNSNLLLPDTHPDSVNIIEPGVDTEGNVTENRQANETSIANKQDGTSLPTESVPLVTIPIPPPENQATEIPQPNNRGEENLHSINSTTREPLPTKENKYRTKDGIPEMTLPIKDPDQPEIATEHNTFPQISSTEPVTFLLSSTSDGFITEKPTTRGLPEEVASTTVSSMKPTTQFSTRLPTEQIIIERTTFSTQPQEQLPTEKIFSVNSFSSSGISYTSTTPSNEEARDTPTQFPPSERVPEVPIRYPTEQINPEPTEPIILTSTRAVVVTEAGSGNGRRTTFPDENVPHVTLRIPTEPMEIPSTTVLPETTSINLNGKRSSAPYAEVTEKIAGKTDKGSHVLATESTTIGRNSTALIPSTVTTKDTPGPVQITSSTTTTTTTATTTSTSTTTTSAEMVQRSSYSTIQSTFPQIEIHNTTEPSIQLTTRPPKTKHPLASSRLPSNNMTTTTLSRPDTPPTRATGINTSYNPTLTFNTTSQLLTHPSTQQHPSTSKPIERTNVTFEQTYPASKDNSTVTSISTKTSNYPTTPLDTSNKHNYTTTRTQQNTSTAASRLTPSLVRTTTSSSIIPSLSVHNATSRWPNSTSRSTTKKQRTNAPTTKKPTELPHKPTEKPEDVATSPAIVPPAYISMQFQMTLNEYCSGKSTLTKVLTDIVKRKTDKTFNETQIKFINQLCYDERVFDPKYINDTKSTIVTVDIYMTDKKGQIDIQLTVDSSHVLRRGFLTSQSRYGQKLVNVHLITSYVNNNQKDYQETGLSSGMTIAVIIVIIGGVCCICLIVIQILMHKRHEKGSRNILPGPNRFSLRSLDSIALNAVPKSRPHSGFWNPGLDRSEENISSSPTNPLGFNSLSNMTRDMVEIYKEYEKLPHETPNLSCVPIGAEDKNRFANVIPISHSRVKLKKLPHEEHSDYINANFITGYNGDVHAYIATQAPLSNTIGDFWRMVWEQQSRVIIMLMAVNEASQPRDPSYVPDTEGVNGRVRYGDIVLVLKKKEVRQEYIMSLLEVKDIEHNLVREVRHFWFTSWSVDSIPEPISVIKLILDTRVHYEDSGAPVIVHCSSGTGRTGTLIAIDICMRSYESKRVVDILSCVSSMRKERAGVVQNKEQYALIYKTLNEYAVIMGSPRLAPSSSSAIQLQHML</sequence>
<dbReference type="InterPro" id="IPR000387">
    <property type="entry name" value="Tyr_Pase_dom"/>
</dbReference>
<dbReference type="SMR" id="A0A8W8I9N6"/>
<feature type="transmembrane region" description="Helical" evidence="7">
    <location>
        <begin position="1031"/>
        <end position="1053"/>
    </location>
</feature>
<feature type="region of interest" description="Disordered" evidence="6">
    <location>
        <begin position="165"/>
        <end position="191"/>
    </location>
</feature>
<reference evidence="11" key="1">
    <citation type="submission" date="2022-08" db="UniProtKB">
        <authorList>
            <consortium name="EnsemblMetazoa"/>
        </authorList>
    </citation>
    <scope>IDENTIFICATION</scope>
    <source>
        <strain evidence="11">05x7-T-G4-1.051#20</strain>
    </source>
</reference>
<dbReference type="PANTHER" id="PTHR46198">
    <property type="entry name" value="PROTEIN-TYROSINE-PHOSPHATASE"/>
    <property type="match status" value="1"/>
</dbReference>
<feature type="compositionally biased region" description="Polar residues" evidence="6">
    <location>
        <begin position="709"/>
        <end position="722"/>
    </location>
</feature>
<keyword evidence="2" id="KW-0597">Phosphoprotein</keyword>
<dbReference type="EnsemblMetazoa" id="G13219.4">
    <property type="protein sequence ID" value="G13219.4:cds"/>
    <property type="gene ID" value="G13219"/>
</dbReference>
<feature type="compositionally biased region" description="Polar residues" evidence="6">
    <location>
        <begin position="688"/>
        <end position="698"/>
    </location>
</feature>
<feature type="compositionally biased region" description="Polar residues" evidence="6">
    <location>
        <begin position="177"/>
        <end position="187"/>
    </location>
</feature>
<evidence type="ECO:0000313" key="11">
    <source>
        <dbReference type="EnsemblMetazoa" id="G13219.4:cds"/>
    </source>
</evidence>
<feature type="compositionally biased region" description="Basic and acidic residues" evidence="6">
    <location>
        <begin position="39"/>
        <end position="50"/>
    </location>
</feature>
<proteinExistence type="predicted"/>
<keyword evidence="7" id="KW-0812">Transmembrane</keyword>
<feature type="domain" description="Tyrosine-protein phosphatase" evidence="9">
    <location>
        <begin position="1151"/>
        <end position="1385"/>
    </location>
</feature>
<evidence type="ECO:0000256" key="6">
    <source>
        <dbReference type="SAM" id="MobiDB-lite"/>
    </source>
</evidence>
<dbReference type="GO" id="GO:0007165">
    <property type="term" value="P:signal transduction"/>
    <property type="evidence" value="ECO:0007669"/>
    <property type="project" value="TreeGrafter"/>
</dbReference>
<keyword evidence="7" id="KW-0472">Membrane</keyword>
<feature type="compositionally biased region" description="Polar residues" evidence="6">
    <location>
        <begin position="731"/>
        <end position="741"/>
    </location>
</feature>
<organism evidence="11 12">
    <name type="scientific">Magallana gigas</name>
    <name type="common">Pacific oyster</name>
    <name type="synonym">Crassostrea gigas</name>
    <dbReference type="NCBI Taxonomy" id="29159"/>
    <lineage>
        <taxon>Eukaryota</taxon>
        <taxon>Metazoa</taxon>
        <taxon>Spiralia</taxon>
        <taxon>Lophotrochozoa</taxon>
        <taxon>Mollusca</taxon>
        <taxon>Bivalvia</taxon>
        <taxon>Autobranchia</taxon>
        <taxon>Pteriomorphia</taxon>
        <taxon>Ostreida</taxon>
        <taxon>Ostreoidea</taxon>
        <taxon>Ostreidae</taxon>
        <taxon>Magallana</taxon>
    </lineage>
</organism>
<protein>
    <recommendedName>
        <fullName evidence="1">protein-tyrosine-phosphatase</fullName>
        <ecNumber evidence="1">3.1.3.48</ecNumber>
    </recommendedName>
</protein>
<evidence type="ECO:0000313" key="12">
    <source>
        <dbReference type="Proteomes" id="UP000005408"/>
    </source>
</evidence>
<evidence type="ECO:0000259" key="9">
    <source>
        <dbReference type="PROSITE" id="PS50055"/>
    </source>
</evidence>
<feature type="compositionally biased region" description="Low complexity" evidence="6">
    <location>
        <begin position="480"/>
        <end position="491"/>
    </location>
</feature>
<feature type="region of interest" description="Disordered" evidence="6">
    <location>
        <begin position="480"/>
        <end position="509"/>
    </location>
</feature>
<feature type="compositionally biased region" description="Low complexity" evidence="6">
    <location>
        <begin position="642"/>
        <end position="664"/>
    </location>
</feature>
<keyword evidence="3" id="KW-0378">Hydrolase</keyword>
<dbReference type="SUPFAM" id="SSF52799">
    <property type="entry name" value="(Phosphotyrosine protein) phosphatases II"/>
    <property type="match status" value="1"/>
</dbReference>
<evidence type="ECO:0000256" key="7">
    <source>
        <dbReference type="SAM" id="Phobius"/>
    </source>
</evidence>
<feature type="compositionally biased region" description="Polar residues" evidence="6">
    <location>
        <begin position="114"/>
        <end position="136"/>
    </location>
</feature>
<dbReference type="GO" id="GO:0005886">
    <property type="term" value="C:plasma membrane"/>
    <property type="evidence" value="ECO:0007669"/>
    <property type="project" value="TreeGrafter"/>
</dbReference>
<feature type="compositionally biased region" description="Basic and acidic residues" evidence="6">
    <location>
        <begin position="165"/>
        <end position="176"/>
    </location>
</feature>
<feature type="compositionally biased region" description="Polar residues" evidence="6">
    <location>
        <begin position="206"/>
        <end position="215"/>
    </location>
</feature>
<dbReference type="PRINTS" id="PR00700">
    <property type="entry name" value="PRTYPHPHTASE"/>
</dbReference>
<evidence type="ECO:0000256" key="4">
    <source>
        <dbReference type="ARBA" id="ARBA00022912"/>
    </source>
</evidence>
<feature type="domain" description="Tyrosine specific protein phosphatases" evidence="10">
    <location>
        <begin position="1299"/>
        <end position="1376"/>
    </location>
</feature>
<evidence type="ECO:0000256" key="2">
    <source>
        <dbReference type="ARBA" id="ARBA00022553"/>
    </source>
</evidence>
<feature type="region of interest" description="Disordered" evidence="6">
    <location>
        <begin position="688"/>
        <end position="741"/>
    </location>
</feature>
<dbReference type="Proteomes" id="UP000005408">
    <property type="component" value="Unassembled WGS sequence"/>
</dbReference>
<feature type="compositionally biased region" description="Low complexity" evidence="6">
    <location>
        <begin position="53"/>
        <end position="77"/>
    </location>
</feature>
<dbReference type="GO" id="GO:0030054">
    <property type="term" value="C:cell junction"/>
    <property type="evidence" value="ECO:0007669"/>
    <property type="project" value="TreeGrafter"/>
</dbReference>
<dbReference type="GO" id="GO:0005829">
    <property type="term" value="C:cytosol"/>
    <property type="evidence" value="ECO:0007669"/>
    <property type="project" value="TreeGrafter"/>
</dbReference>
<dbReference type="InterPro" id="IPR003595">
    <property type="entry name" value="Tyr_Pase_cat"/>
</dbReference>
<dbReference type="GO" id="GO:0004725">
    <property type="term" value="F:protein tyrosine phosphatase activity"/>
    <property type="evidence" value="ECO:0007669"/>
    <property type="project" value="UniProtKB-EC"/>
</dbReference>
<feature type="compositionally biased region" description="Polar residues" evidence="6">
    <location>
        <begin position="1104"/>
        <end position="1113"/>
    </location>
</feature>
<feature type="signal peptide" evidence="8">
    <location>
        <begin position="1"/>
        <end position="23"/>
    </location>
</feature>
<dbReference type="PROSITE" id="PS50055">
    <property type="entry name" value="TYR_PHOSPHATASE_PTP"/>
    <property type="match status" value="1"/>
</dbReference>
<feature type="region of interest" description="Disordered" evidence="6">
    <location>
        <begin position="32"/>
        <end position="80"/>
    </location>
</feature>
<accession>A0A8W8I9N6</accession>
<dbReference type="SMART" id="SM00194">
    <property type="entry name" value="PTPc"/>
    <property type="match status" value="1"/>
</dbReference>
<dbReference type="PANTHER" id="PTHR46198:SF4">
    <property type="entry name" value="PROTEIN-TYROSINE-PHOSPHATASE"/>
    <property type="match status" value="1"/>
</dbReference>
<dbReference type="PROSITE" id="PS50056">
    <property type="entry name" value="TYR_PHOSPHATASE_2"/>
    <property type="match status" value="1"/>
</dbReference>
<feature type="compositionally biased region" description="Polar residues" evidence="6">
    <location>
        <begin position="773"/>
        <end position="808"/>
    </location>
</feature>